<gene>
    <name evidence="2" type="ORF">MNV_200008</name>
</gene>
<evidence type="ECO:0000313" key="3">
    <source>
        <dbReference type="Proteomes" id="UP000218615"/>
    </source>
</evidence>
<dbReference type="PROSITE" id="PS50905">
    <property type="entry name" value="FERRITIN_LIKE"/>
    <property type="match status" value="1"/>
</dbReference>
<evidence type="ECO:0000313" key="2">
    <source>
        <dbReference type="EMBL" id="SNQ60721.1"/>
    </source>
</evidence>
<organism evidence="2 3">
    <name type="scientific">Candidatus Methanoperedens nitratireducens</name>
    <dbReference type="NCBI Taxonomy" id="1392998"/>
    <lineage>
        <taxon>Archaea</taxon>
        <taxon>Methanobacteriati</taxon>
        <taxon>Methanobacteriota</taxon>
        <taxon>Stenosarchaea group</taxon>
        <taxon>Methanomicrobia</taxon>
        <taxon>Methanosarcinales</taxon>
        <taxon>ANME-2 cluster</taxon>
        <taxon>Candidatus Methanoperedentaceae</taxon>
        <taxon>Candidatus Methanoperedens</taxon>
    </lineage>
</organism>
<dbReference type="GO" id="GO:0046872">
    <property type="term" value="F:metal ion binding"/>
    <property type="evidence" value="ECO:0007669"/>
    <property type="project" value="InterPro"/>
</dbReference>
<dbReference type="AlphaFoldDB" id="A0A284VN51"/>
<reference evidence="3" key="1">
    <citation type="submission" date="2017-06" db="EMBL/GenBank/DDBJ databases">
        <authorList>
            <person name="Cremers G."/>
        </authorList>
    </citation>
    <scope>NUCLEOTIDE SEQUENCE [LARGE SCALE GENOMIC DNA]</scope>
</reference>
<protein>
    <submittedName>
        <fullName evidence="2">Rubrerythrin-related protein (Modular protein)</fullName>
    </submittedName>
</protein>
<evidence type="ECO:0000259" key="1">
    <source>
        <dbReference type="PROSITE" id="PS50905"/>
    </source>
</evidence>
<dbReference type="InterPro" id="IPR052773">
    <property type="entry name" value="Anaerobic_Peroxidase-Rel"/>
</dbReference>
<dbReference type="InterPro" id="IPR009078">
    <property type="entry name" value="Ferritin-like_SF"/>
</dbReference>
<accession>A0A284VN51</accession>
<dbReference type="EMBL" id="FZMP01000113">
    <property type="protein sequence ID" value="SNQ60721.1"/>
    <property type="molecule type" value="Genomic_DNA"/>
</dbReference>
<dbReference type="InterPro" id="IPR009040">
    <property type="entry name" value="Ferritin-like_diiron"/>
</dbReference>
<dbReference type="Pfam" id="PF02915">
    <property type="entry name" value="Rubrerythrin"/>
    <property type="match status" value="1"/>
</dbReference>
<dbReference type="SUPFAM" id="SSF47240">
    <property type="entry name" value="Ferritin-like"/>
    <property type="match status" value="1"/>
</dbReference>
<dbReference type="PANTHER" id="PTHR43339:SF1">
    <property type="entry name" value="RUBRERYTHRIN"/>
    <property type="match status" value="1"/>
</dbReference>
<name>A0A284VN51_9EURY</name>
<feature type="domain" description="Ferritin-like diiron" evidence="1">
    <location>
        <begin position="31"/>
        <end position="160"/>
    </location>
</feature>
<sequence length="167" mass="19302">MMERTKELNLLVRHAAGKTRKRLNEENRYVMGGKMQTVQIMEETLESESNEIALYFAMSRKAEEEGHTEIANYLRDIAMDEAWHAAEFAMLLGKIKDTASNLEIMLEDEIKTEKEKEEAAKVAISEGNESAFRVFTWSMYGERNHKEGIKEALLKLREKVKSTMTNH</sequence>
<proteinExistence type="predicted"/>
<dbReference type="Gene3D" id="1.20.1260.10">
    <property type="match status" value="1"/>
</dbReference>
<dbReference type="InterPro" id="IPR012347">
    <property type="entry name" value="Ferritin-like"/>
</dbReference>
<dbReference type="GO" id="GO:0016491">
    <property type="term" value="F:oxidoreductase activity"/>
    <property type="evidence" value="ECO:0007669"/>
    <property type="project" value="InterPro"/>
</dbReference>
<dbReference type="PANTHER" id="PTHR43339">
    <property type="entry name" value="RUBRERYTHRIN-RELATED"/>
    <property type="match status" value="1"/>
</dbReference>
<keyword evidence="3" id="KW-1185">Reference proteome</keyword>
<dbReference type="Proteomes" id="UP000218615">
    <property type="component" value="Unassembled WGS sequence"/>
</dbReference>
<dbReference type="InterPro" id="IPR003251">
    <property type="entry name" value="Rr_diiron-bd_dom"/>
</dbReference>